<evidence type="ECO:0000313" key="2">
    <source>
        <dbReference type="Proteomes" id="UP000814033"/>
    </source>
</evidence>
<evidence type="ECO:0000313" key="1">
    <source>
        <dbReference type="EMBL" id="KAI0054009.1"/>
    </source>
</evidence>
<protein>
    <submittedName>
        <fullName evidence="1">Uncharacterized protein</fullName>
    </submittedName>
</protein>
<comment type="caution">
    <text evidence="1">The sequence shown here is derived from an EMBL/GenBank/DDBJ whole genome shotgun (WGS) entry which is preliminary data.</text>
</comment>
<gene>
    <name evidence="1" type="ORF">FA95DRAFT_1551794</name>
</gene>
<name>A0ACB8SBM9_9AGAM</name>
<sequence length="986" mass="106482">MDSDKQPKKRAKRAPAPARVPSPDIASRTSVVSHAREEPQQNIPQPRDTDPRASIAQPYPPHYPIMNPPYSNGSPFTHTGSPYHHPATPGHLPHNGGGSPTAGPGMPGQNIAHPQYGYAMHHQSYPGFPHYQAAAYPQQMMMYAAPHRQSAGPDTPSQPSPAAVPSPAAASQQPAGKRKRKSMSENQARDADISDDEAGPSTGHANGGSTHGGSASQTAESKKRTKTQRACDSCRSRKIRCDVLADADPPVCQHCKQYGFECTFFLPIAETRFKKKKLEEEAAAAATADKTRLQSADRRGSSTPLGESYRTTDARVCGPTSEAHLLHSSATIPSRIYENYDARHHHTWEVGQAGDGLIQVMEPHTEEVQLALPKPVDMRIERDMIEKLVNAYFTEIAPILPVITQAEFLASPSPPPILLYSICLVAAARREVPQGVFDSIRYAVNSVLKGEDILSTASIVNVQSLLILCMVGDCHSQYVPNALSALWVRLGTAIRMAQDLGLHRAEAVKQNIDLRRRLWGACVISDRWVSLSFGHPYMIDVNDCDARLPSSGDPNDLYVDELVRLSVILGRVQKTIYSPSGLMTTNDEELQVLLTDIENWKKNLPESLQFRGTESSVHAGLLFLLYSCVSMIFWRVFMRISYSCPEHLKLALGIEQWSTLMELTGDAIDWLDHNDKLYDVWMMVAYAATSCALVQYHTWARRQDRDAALKLKKLRDCIRRWEKSLSPDHMSARRKTAEIIALLYEATQGPPLPVETPALNPTGGVVGKNPPLGSLAFERDLSRPGGGVFIAHGQAKKDEYGGLLPGTILPSNSDSEEDEDEADEALGGNRERASGSIVELTPLGNPGGALPANVNPALNEGASAPSGSVQVMNALDQSPAGMALEQLAMADNSWLQGLPGGMFDWGQWDEFFTRIGSNAGGFPQGAVPVLGAEGGVAGPGAQRPPASLPPQVPPAGASALGAGGAQTLRRGSGSGTNYAGYPSPAS</sequence>
<accession>A0ACB8SBM9</accession>
<keyword evidence="2" id="KW-1185">Reference proteome</keyword>
<dbReference type="Proteomes" id="UP000814033">
    <property type="component" value="Unassembled WGS sequence"/>
</dbReference>
<organism evidence="1 2">
    <name type="scientific">Auriscalpium vulgare</name>
    <dbReference type="NCBI Taxonomy" id="40419"/>
    <lineage>
        <taxon>Eukaryota</taxon>
        <taxon>Fungi</taxon>
        <taxon>Dikarya</taxon>
        <taxon>Basidiomycota</taxon>
        <taxon>Agaricomycotina</taxon>
        <taxon>Agaricomycetes</taxon>
        <taxon>Russulales</taxon>
        <taxon>Auriscalpiaceae</taxon>
        <taxon>Auriscalpium</taxon>
    </lineage>
</organism>
<dbReference type="EMBL" id="MU275838">
    <property type="protein sequence ID" value="KAI0054009.1"/>
    <property type="molecule type" value="Genomic_DNA"/>
</dbReference>
<reference evidence="1" key="1">
    <citation type="submission" date="2021-02" db="EMBL/GenBank/DDBJ databases">
        <authorList>
            <consortium name="DOE Joint Genome Institute"/>
            <person name="Ahrendt S."/>
            <person name="Looney B.P."/>
            <person name="Miyauchi S."/>
            <person name="Morin E."/>
            <person name="Drula E."/>
            <person name="Courty P.E."/>
            <person name="Chicoki N."/>
            <person name="Fauchery L."/>
            <person name="Kohler A."/>
            <person name="Kuo A."/>
            <person name="Labutti K."/>
            <person name="Pangilinan J."/>
            <person name="Lipzen A."/>
            <person name="Riley R."/>
            <person name="Andreopoulos W."/>
            <person name="He G."/>
            <person name="Johnson J."/>
            <person name="Barry K.W."/>
            <person name="Grigoriev I.V."/>
            <person name="Nagy L."/>
            <person name="Hibbett D."/>
            <person name="Henrissat B."/>
            <person name="Matheny P.B."/>
            <person name="Labbe J."/>
            <person name="Martin F."/>
        </authorList>
    </citation>
    <scope>NUCLEOTIDE SEQUENCE</scope>
    <source>
        <strain evidence="1">FP105234-sp</strain>
    </source>
</reference>
<proteinExistence type="predicted"/>
<reference evidence="1" key="2">
    <citation type="journal article" date="2022" name="New Phytol.">
        <title>Evolutionary transition to the ectomycorrhizal habit in the genomes of a hyperdiverse lineage of mushroom-forming fungi.</title>
        <authorList>
            <person name="Looney B."/>
            <person name="Miyauchi S."/>
            <person name="Morin E."/>
            <person name="Drula E."/>
            <person name="Courty P.E."/>
            <person name="Kohler A."/>
            <person name="Kuo A."/>
            <person name="LaButti K."/>
            <person name="Pangilinan J."/>
            <person name="Lipzen A."/>
            <person name="Riley R."/>
            <person name="Andreopoulos W."/>
            <person name="He G."/>
            <person name="Johnson J."/>
            <person name="Nolan M."/>
            <person name="Tritt A."/>
            <person name="Barry K.W."/>
            <person name="Grigoriev I.V."/>
            <person name="Nagy L.G."/>
            <person name="Hibbett D."/>
            <person name="Henrissat B."/>
            <person name="Matheny P.B."/>
            <person name="Labbe J."/>
            <person name="Martin F.M."/>
        </authorList>
    </citation>
    <scope>NUCLEOTIDE SEQUENCE</scope>
    <source>
        <strain evidence="1">FP105234-sp</strain>
    </source>
</reference>